<sequence length="431" mass="50138">MKKALRKIIVLIFFILFVILAPLLTAYSLGYRYDFKTGNIQKNGAFYIKSYPRSAEIFINNKKEKRKTPTQLVDILPGTYTVEVAKNNYVPWIKKLEVSSGETTFAEDIVLFLNDRPKTSLGLGSEKILLNKNSDKYALLDEDNKLIITDVEQARSFDIDTLDQKYELIDWSSDNQQLLMKADNKYFAFDIDKKILEAIPIVGVQKMLWENNSQTLIYLKNNKLYKREHRSALSSAGPADELLDIKNYINDFAITNNWLITQYTFDKNNFVEQLDKNNLESKQIINNVNLGNLEVLLAQDDYLIFTIGAKLYIKNIFRELITIPITTAELHDERLLITNGHEIILFNYQEEWQDLIDRSSNIVADVFWHPNGSYFVSEINDSTTLTELDGRDRRNNIELINNPRKKSYVFDKKGEKLFIISPEENYYLNIQ</sequence>
<reference evidence="2 3" key="1">
    <citation type="journal article" date="2016" name="Nat. Commun.">
        <title>Thousands of microbial genomes shed light on interconnected biogeochemical processes in an aquifer system.</title>
        <authorList>
            <person name="Anantharaman K."/>
            <person name="Brown C.T."/>
            <person name="Hug L.A."/>
            <person name="Sharon I."/>
            <person name="Castelle C.J."/>
            <person name="Probst A.J."/>
            <person name="Thomas B.C."/>
            <person name="Singh A."/>
            <person name="Wilkins M.J."/>
            <person name="Karaoz U."/>
            <person name="Brodie E.L."/>
            <person name="Williams K.H."/>
            <person name="Hubbard S.S."/>
            <person name="Banfield J.F."/>
        </authorList>
    </citation>
    <scope>NUCLEOTIDE SEQUENCE [LARGE SCALE GENOMIC DNA]</scope>
</reference>
<proteinExistence type="predicted"/>
<evidence type="ECO:0000313" key="2">
    <source>
        <dbReference type="EMBL" id="OGY94276.1"/>
    </source>
</evidence>
<dbReference type="AlphaFoldDB" id="A0A1G2BZ72"/>
<gene>
    <name evidence="2" type="ORF">A2406_02140</name>
</gene>
<dbReference type="Proteomes" id="UP000177626">
    <property type="component" value="Unassembled WGS sequence"/>
</dbReference>
<comment type="caution">
    <text evidence="2">The sequence shown here is derived from an EMBL/GenBank/DDBJ whole genome shotgun (WGS) entry which is preliminary data.</text>
</comment>
<dbReference type="SUPFAM" id="SSF82171">
    <property type="entry name" value="DPP6 N-terminal domain-like"/>
    <property type="match status" value="1"/>
</dbReference>
<evidence type="ECO:0000313" key="3">
    <source>
        <dbReference type="Proteomes" id="UP000177626"/>
    </source>
</evidence>
<evidence type="ECO:0000259" key="1">
    <source>
        <dbReference type="Pfam" id="PF08308"/>
    </source>
</evidence>
<accession>A0A1G2BZ72</accession>
<dbReference type="Pfam" id="PF08308">
    <property type="entry name" value="PEGA"/>
    <property type="match status" value="1"/>
</dbReference>
<dbReference type="InterPro" id="IPR013229">
    <property type="entry name" value="PEGA"/>
</dbReference>
<name>A0A1G2BZ72_9BACT</name>
<organism evidence="2 3">
    <name type="scientific">Candidatus Komeilibacteria bacterium RIFOXYC1_FULL_37_11</name>
    <dbReference type="NCBI Taxonomy" id="1798555"/>
    <lineage>
        <taxon>Bacteria</taxon>
        <taxon>Candidatus Komeiliibacteriota</taxon>
    </lineage>
</organism>
<dbReference type="EMBL" id="MHKQ01000010">
    <property type="protein sequence ID" value="OGY94276.1"/>
    <property type="molecule type" value="Genomic_DNA"/>
</dbReference>
<feature type="domain" description="PEGA" evidence="1">
    <location>
        <begin position="46"/>
        <end position="104"/>
    </location>
</feature>
<protein>
    <recommendedName>
        <fullName evidence="1">PEGA domain-containing protein</fullName>
    </recommendedName>
</protein>